<evidence type="ECO:0000256" key="4">
    <source>
        <dbReference type="ARBA" id="ARBA00047475"/>
    </source>
</evidence>
<sequence>LHKVIYVGGIGVSLKPSPLPEKFEKLMQKGDKGVVLFSLGTIVPSSAIPMNIRVDIIRAFSEFSDFHFLMRVDENDNETDQVIKDMGVGNVELIGWMPQSDLLGHPRMKLFIMHGGLNGMIETAIRGVPLLVIPFFGDQFHNGAAAEHRGIGLALQRNNLNYAQMKKALTQLLTNEKYLKAARRLSEMICNKPNKPEEQLIKWTNYVIKYGPLPELQVEGAKFSVIKYFGLDIFAALLLLIVIAIAVIVRIIRRLVALFR</sequence>
<evidence type="ECO:0000256" key="5">
    <source>
        <dbReference type="RuleBase" id="RU003718"/>
    </source>
</evidence>
<dbReference type="GO" id="GO:0015020">
    <property type="term" value="F:glucuronosyltransferase activity"/>
    <property type="evidence" value="ECO:0007669"/>
    <property type="project" value="UniProtKB-EC"/>
</dbReference>
<dbReference type="GO" id="GO:0016020">
    <property type="term" value="C:membrane"/>
    <property type="evidence" value="ECO:0007669"/>
    <property type="project" value="UniProtKB-SubCell"/>
</dbReference>
<protein>
    <recommendedName>
        <fullName evidence="6">UDP-glucuronosyltransferase</fullName>
        <ecNumber evidence="6">2.4.1.17</ecNumber>
    </recommendedName>
</protein>
<comment type="similarity">
    <text evidence="1 5">Belongs to the UDP-glycosyltransferase family.</text>
</comment>
<dbReference type="EC" id="2.4.1.17" evidence="6"/>
<reference evidence="7" key="1">
    <citation type="submission" date="2017-02" db="UniProtKB">
        <authorList>
            <consortium name="WormBaseParasite"/>
        </authorList>
    </citation>
    <scope>IDENTIFICATION</scope>
</reference>
<dbReference type="PROSITE" id="PS00375">
    <property type="entry name" value="UDPGT"/>
    <property type="match status" value="1"/>
</dbReference>
<comment type="catalytic activity">
    <reaction evidence="4 6">
        <text>glucuronate acceptor + UDP-alpha-D-glucuronate = acceptor beta-D-glucuronoside + UDP + H(+)</text>
        <dbReference type="Rhea" id="RHEA:21032"/>
        <dbReference type="ChEBI" id="CHEBI:15378"/>
        <dbReference type="ChEBI" id="CHEBI:58052"/>
        <dbReference type="ChEBI" id="CHEBI:58223"/>
        <dbReference type="ChEBI" id="CHEBI:132367"/>
        <dbReference type="ChEBI" id="CHEBI:132368"/>
        <dbReference type="EC" id="2.4.1.17"/>
    </reaction>
</comment>
<keyword evidence="6" id="KW-1133">Transmembrane helix</keyword>
<dbReference type="InterPro" id="IPR002213">
    <property type="entry name" value="UDP_glucos_trans"/>
</dbReference>
<organism evidence="7">
    <name type="scientific">Anisakis simplex</name>
    <name type="common">Herring worm</name>
    <dbReference type="NCBI Taxonomy" id="6269"/>
    <lineage>
        <taxon>Eukaryota</taxon>
        <taxon>Metazoa</taxon>
        <taxon>Ecdysozoa</taxon>
        <taxon>Nematoda</taxon>
        <taxon>Chromadorea</taxon>
        <taxon>Rhabditida</taxon>
        <taxon>Spirurina</taxon>
        <taxon>Ascaridomorpha</taxon>
        <taxon>Ascaridoidea</taxon>
        <taxon>Anisakidae</taxon>
        <taxon>Anisakis</taxon>
        <taxon>Anisakis simplex complex</taxon>
    </lineage>
</organism>
<comment type="subcellular location">
    <subcellularLocation>
        <location evidence="6">Membrane</location>
        <topology evidence="6">Single-pass membrane protein</topology>
    </subcellularLocation>
</comment>
<dbReference type="InterPro" id="IPR035595">
    <property type="entry name" value="UDP_glycos_trans_CS"/>
</dbReference>
<dbReference type="PANTHER" id="PTHR48043">
    <property type="entry name" value="EG:EG0003.4 PROTEIN-RELATED"/>
    <property type="match status" value="1"/>
</dbReference>
<name>A0A0M3J9T2_ANISI</name>
<dbReference type="AlphaFoldDB" id="A0A0M3J9T2"/>
<keyword evidence="6" id="KW-0472">Membrane</keyword>
<feature type="transmembrane region" description="Helical" evidence="6">
    <location>
        <begin position="228"/>
        <end position="252"/>
    </location>
</feature>
<evidence type="ECO:0000256" key="1">
    <source>
        <dbReference type="ARBA" id="ARBA00009995"/>
    </source>
</evidence>
<dbReference type="SUPFAM" id="SSF53756">
    <property type="entry name" value="UDP-Glycosyltransferase/glycogen phosphorylase"/>
    <property type="match status" value="1"/>
</dbReference>
<dbReference type="CDD" id="cd03784">
    <property type="entry name" value="GT1_Gtf-like"/>
    <property type="match status" value="1"/>
</dbReference>
<dbReference type="PANTHER" id="PTHR48043:SF143">
    <property type="entry name" value="UDP-GLUCURONOSYLTRANSFERASE"/>
    <property type="match status" value="1"/>
</dbReference>
<keyword evidence="2 5" id="KW-0328">Glycosyltransferase</keyword>
<dbReference type="Pfam" id="PF00201">
    <property type="entry name" value="UDPGT"/>
    <property type="match status" value="1"/>
</dbReference>
<evidence type="ECO:0000313" key="7">
    <source>
        <dbReference type="WBParaSite" id="ASIM_0000435101-mRNA-1"/>
    </source>
</evidence>
<keyword evidence="3 5" id="KW-0808">Transferase</keyword>
<dbReference type="WBParaSite" id="ASIM_0000435101-mRNA-1">
    <property type="protein sequence ID" value="ASIM_0000435101-mRNA-1"/>
    <property type="gene ID" value="ASIM_0000435101"/>
</dbReference>
<evidence type="ECO:0000256" key="3">
    <source>
        <dbReference type="ARBA" id="ARBA00022679"/>
    </source>
</evidence>
<dbReference type="InterPro" id="IPR050271">
    <property type="entry name" value="UDP-glycosyltransferase"/>
</dbReference>
<keyword evidence="6" id="KW-0812">Transmembrane</keyword>
<accession>A0A0M3J9T2</accession>
<dbReference type="Gene3D" id="3.40.50.2000">
    <property type="entry name" value="Glycogen Phosphorylase B"/>
    <property type="match status" value="1"/>
</dbReference>
<evidence type="ECO:0000256" key="2">
    <source>
        <dbReference type="ARBA" id="ARBA00022676"/>
    </source>
</evidence>
<proteinExistence type="inferred from homology"/>
<evidence type="ECO:0000256" key="6">
    <source>
        <dbReference type="RuleBase" id="RU362059"/>
    </source>
</evidence>
<dbReference type="FunFam" id="3.40.50.2000:FF:000021">
    <property type="entry name" value="UDP-glucuronosyltransferase"/>
    <property type="match status" value="1"/>
</dbReference>